<dbReference type="Proteomes" id="UP001458880">
    <property type="component" value="Unassembled WGS sequence"/>
</dbReference>
<dbReference type="AlphaFoldDB" id="A0AAW1LAD9"/>
<evidence type="ECO:0000313" key="2">
    <source>
        <dbReference type="EMBL" id="KAK9730942.1"/>
    </source>
</evidence>
<dbReference type="GO" id="GO:0004519">
    <property type="term" value="F:endonuclease activity"/>
    <property type="evidence" value="ECO:0007669"/>
    <property type="project" value="UniProtKB-KW"/>
</dbReference>
<dbReference type="Pfam" id="PF14529">
    <property type="entry name" value="Exo_endo_phos_2"/>
    <property type="match status" value="1"/>
</dbReference>
<keyword evidence="2" id="KW-0378">Hydrolase</keyword>
<evidence type="ECO:0000259" key="1">
    <source>
        <dbReference type="Pfam" id="PF14529"/>
    </source>
</evidence>
<dbReference type="InterPro" id="IPR036691">
    <property type="entry name" value="Endo/exonu/phosph_ase_sf"/>
</dbReference>
<dbReference type="EMBL" id="JASPKY010000140">
    <property type="protein sequence ID" value="KAK9730942.1"/>
    <property type="molecule type" value="Genomic_DNA"/>
</dbReference>
<keyword evidence="3" id="KW-1185">Reference proteome</keyword>
<proteinExistence type="predicted"/>
<reference evidence="2 3" key="1">
    <citation type="journal article" date="2024" name="BMC Genomics">
        <title>De novo assembly and annotation of Popillia japonica's genome with initial clues to its potential as an invasive pest.</title>
        <authorList>
            <person name="Cucini C."/>
            <person name="Boschi S."/>
            <person name="Funari R."/>
            <person name="Cardaioli E."/>
            <person name="Iannotti N."/>
            <person name="Marturano G."/>
            <person name="Paoli F."/>
            <person name="Bruttini M."/>
            <person name="Carapelli A."/>
            <person name="Frati F."/>
            <person name="Nardi F."/>
        </authorList>
    </citation>
    <scope>NUCLEOTIDE SEQUENCE [LARGE SCALE GENOMIC DNA]</scope>
    <source>
        <strain evidence="2">DMR45628</strain>
    </source>
</reference>
<dbReference type="InterPro" id="IPR005135">
    <property type="entry name" value="Endo/exonuclease/phosphatase"/>
</dbReference>
<comment type="caution">
    <text evidence="2">The sequence shown here is derived from an EMBL/GenBank/DDBJ whole genome shotgun (WGS) entry which is preliminary data.</text>
</comment>
<protein>
    <submittedName>
        <fullName evidence="2">Endonuclease-reverse transcriptase</fullName>
    </submittedName>
</protein>
<gene>
    <name evidence="2" type="ORF">QE152_g14107</name>
</gene>
<keyword evidence="2" id="KW-0255">Endonuclease</keyword>
<feature type="domain" description="Endonuclease/exonuclease/phosphatase" evidence="1">
    <location>
        <begin position="43"/>
        <end position="113"/>
    </location>
</feature>
<evidence type="ECO:0000313" key="3">
    <source>
        <dbReference type="Proteomes" id="UP001458880"/>
    </source>
</evidence>
<accession>A0AAW1LAD9</accession>
<dbReference type="SUPFAM" id="SSF56219">
    <property type="entry name" value="DNase I-like"/>
    <property type="match status" value="1"/>
</dbReference>
<organism evidence="2 3">
    <name type="scientific">Popillia japonica</name>
    <name type="common">Japanese beetle</name>
    <dbReference type="NCBI Taxonomy" id="7064"/>
    <lineage>
        <taxon>Eukaryota</taxon>
        <taxon>Metazoa</taxon>
        <taxon>Ecdysozoa</taxon>
        <taxon>Arthropoda</taxon>
        <taxon>Hexapoda</taxon>
        <taxon>Insecta</taxon>
        <taxon>Pterygota</taxon>
        <taxon>Neoptera</taxon>
        <taxon>Endopterygota</taxon>
        <taxon>Coleoptera</taxon>
        <taxon>Polyphaga</taxon>
        <taxon>Scarabaeiformia</taxon>
        <taxon>Scarabaeidae</taxon>
        <taxon>Rutelinae</taxon>
        <taxon>Popillia</taxon>
    </lineage>
</organism>
<sequence length="122" mass="13495">MESNFILDNKNNVAMYIRNKNLGICGHTKGNGYVCLKWKSWCLLGCYCSPNVDLQEFGSFVGSITSELRSTNLEAVIAGDFNAKASMWGSPVTDARGEYLMEWAAELDLSAINWSQMLAANI</sequence>
<keyword evidence="2" id="KW-0540">Nuclease</keyword>
<name>A0AAW1LAD9_POPJA</name>
<dbReference type="Gene3D" id="3.60.10.10">
    <property type="entry name" value="Endonuclease/exonuclease/phosphatase"/>
    <property type="match status" value="1"/>
</dbReference>